<dbReference type="OrthoDB" id="9972239at2759"/>
<reference evidence="2" key="1">
    <citation type="submission" date="2021-02" db="EMBL/GenBank/DDBJ databases">
        <authorList>
            <person name="Nowell W R."/>
        </authorList>
    </citation>
    <scope>NUCLEOTIDE SEQUENCE</scope>
</reference>
<dbReference type="Proteomes" id="UP000663825">
    <property type="component" value="Unassembled WGS sequence"/>
</dbReference>
<sequence length="134" mass="14581">MNSLLILLVLISSAVVCNAKWTDATQPAASLFTSAKHVCGGTSPLTRWARTDRSDTIEMTIDTGSCQFENTPMYFTSISGDAGHYLLVGVNAIYKATRNGFLINVFSSSGESADTLMAWSAQYNWNVNWFGVLP</sequence>
<dbReference type="EMBL" id="CAJOBP010002593">
    <property type="protein sequence ID" value="CAF4363576.1"/>
    <property type="molecule type" value="Genomic_DNA"/>
</dbReference>
<organism evidence="2 4">
    <name type="scientific">Rotaria socialis</name>
    <dbReference type="NCBI Taxonomy" id="392032"/>
    <lineage>
        <taxon>Eukaryota</taxon>
        <taxon>Metazoa</taxon>
        <taxon>Spiralia</taxon>
        <taxon>Gnathifera</taxon>
        <taxon>Rotifera</taxon>
        <taxon>Eurotatoria</taxon>
        <taxon>Bdelloidea</taxon>
        <taxon>Philodinida</taxon>
        <taxon>Philodinidae</taxon>
        <taxon>Rotaria</taxon>
    </lineage>
</organism>
<evidence type="ECO:0000313" key="3">
    <source>
        <dbReference type="EMBL" id="CAF4363576.1"/>
    </source>
</evidence>
<keyword evidence="1" id="KW-0732">Signal</keyword>
<dbReference type="AlphaFoldDB" id="A0A817YY26"/>
<evidence type="ECO:0000256" key="1">
    <source>
        <dbReference type="SAM" id="SignalP"/>
    </source>
</evidence>
<dbReference type="EMBL" id="CAJNXB010004598">
    <property type="protein sequence ID" value="CAF3383776.1"/>
    <property type="molecule type" value="Genomic_DNA"/>
</dbReference>
<evidence type="ECO:0000313" key="5">
    <source>
        <dbReference type="Proteomes" id="UP000663873"/>
    </source>
</evidence>
<name>A0A817YY26_9BILA</name>
<keyword evidence="5" id="KW-1185">Reference proteome</keyword>
<gene>
    <name evidence="2" type="ORF">TIS948_LOCUS26196</name>
    <name evidence="3" type="ORF">UJA718_LOCUS16609</name>
</gene>
<proteinExistence type="predicted"/>
<dbReference type="Proteomes" id="UP000663873">
    <property type="component" value="Unassembled WGS sequence"/>
</dbReference>
<comment type="caution">
    <text evidence="2">The sequence shown here is derived from an EMBL/GenBank/DDBJ whole genome shotgun (WGS) entry which is preliminary data.</text>
</comment>
<evidence type="ECO:0000313" key="4">
    <source>
        <dbReference type="Proteomes" id="UP000663825"/>
    </source>
</evidence>
<feature type="signal peptide" evidence="1">
    <location>
        <begin position="1"/>
        <end position="19"/>
    </location>
</feature>
<accession>A0A817YY26</accession>
<evidence type="ECO:0000313" key="2">
    <source>
        <dbReference type="EMBL" id="CAF3383776.1"/>
    </source>
</evidence>
<protein>
    <submittedName>
        <fullName evidence="2">Uncharacterized protein</fullName>
    </submittedName>
</protein>
<feature type="chain" id="PRO_5044132384" evidence="1">
    <location>
        <begin position="20"/>
        <end position="134"/>
    </location>
</feature>